<name>A0A814BGE6_9BILA</name>
<dbReference type="OrthoDB" id="10654198at2759"/>
<dbReference type="EMBL" id="CAJNOC010002329">
    <property type="protein sequence ID" value="CAF0926572.1"/>
    <property type="molecule type" value="Genomic_DNA"/>
</dbReference>
<dbReference type="AlphaFoldDB" id="A0A814BGE6"/>
<evidence type="ECO:0000313" key="3">
    <source>
        <dbReference type="EMBL" id="CAF0926572.1"/>
    </source>
</evidence>
<feature type="coiled-coil region" evidence="1">
    <location>
        <begin position="44"/>
        <end position="78"/>
    </location>
</feature>
<evidence type="ECO:0000256" key="1">
    <source>
        <dbReference type="SAM" id="Coils"/>
    </source>
</evidence>
<gene>
    <name evidence="3" type="ORF">OXX778_LOCUS12673</name>
</gene>
<sequence length="280" mass="32475">MNVYTCRNSHSGLRKYPASEYSDRTINLNKLEDRNLENSIKLIEKERNQILQNLNRDIRKLEEDYEEREEEARKVFNLKKKKYLNANLHNNLISNQKNDRGMSSKINSNKLTKYNSNPNLIIDKEMKENRERLVKNLSATPRLSKEFTDPLLLNRENNILIPRSRSSFDINETTIEFKNSFKRKSSKKFDTTFDQRPNSSDLETRKQNPKNSNLGSSMTSLSILPRAPISVSDNSIKKIFAKQKFGKNNSLDDSNSLDDERTRNILPLSVSSKSTSPVLV</sequence>
<protein>
    <submittedName>
        <fullName evidence="3">Uncharacterized protein</fullName>
    </submittedName>
</protein>
<proteinExistence type="predicted"/>
<accession>A0A814BGE6</accession>
<keyword evidence="1" id="KW-0175">Coiled coil</keyword>
<organism evidence="3 4">
    <name type="scientific">Brachionus calyciflorus</name>
    <dbReference type="NCBI Taxonomy" id="104777"/>
    <lineage>
        <taxon>Eukaryota</taxon>
        <taxon>Metazoa</taxon>
        <taxon>Spiralia</taxon>
        <taxon>Gnathifera</taxon>
        <taxon>Rotifera</taxon>
        <taxon>Eurotatoria</taxon>
        <taxon>Monogononta</taxon>
        <taxon>Pseudotrocha</taxon>
        <taxon>Ploima</taxon>
        <taxon>Brachionidae</taxon>
        <taxon>Brachionus</taxon>
    </lineage>
</organism>
<feature type="compositionally biased region" description="Polar residues" evidence="2">
    <location>
        <begin position="209"/>
        <end position="219"/>
    </location>
</feature>
<keyword evidence="4" id="KW-1185">Reference proteome</keyword>
<comment type="caution">
    <text evidence="3">The sequence shown here is derived from an EMBL/GenBank/DDBJ whole genome shotgun (WGS) entry which is preliminary data.</text>
</comment>
<feature type="region of interest" description="Disordered" evidence="2">
    <location>
        <begin position="186"/>
        <end position="219"/>
    </location>
</feature>
<dbReference type="Proteomes" id="UP000663879">
    <property type="component" value="Unassembled WGS sequence"/>
</dbReference>
<evidence type="ECO:0000313" key="4">
    <source>
        <dbReference type="Proteomes" id="UP000663879"/>
    </source>
</evidence>
<evidence type="ECO:0000256" key="2">
    <source>
        <dbReference type="SAM" id="MobiDB-lite"/>
    </source>
</evidence>
<reference evidence="3" key="1">
    <citation type="submission" date="2021-02" db="EMBL/GenBank/DDBJ databases">
        <authorList>
            <person name="Nowell W R."/>
        </authorList>
    </citation>
    <scope>NUCLEOTIDE SEQUENCE</scope>
    <source>
        <strain evidence="3">Ploen Becks lab</strain>
    </source>
</reference>